<evidence type="ECO:0000313" key="10">
    <source>
        <dbReference type="Proteomes" id="UP001595847"/>
    </source>
</evidence>
<dbReference type="Pfam" id="PF08281">
    <property type="entry name" value="Sigma70_r4_2"/>
    <property type="match status" value="1"/>
</dbReference>
<dbReference type="SUPFAM" id="SSF88659">
    <property type="entry name" value="Sigma3 and sigma4 domains of RNA polymerase sigma factors"/>
    <property type="match status" value="1"/>
</dbReference>
<dbReference type="InterPro" id="IPR013325">
    <property type="entry name" value="RNA_pol_sigma_r2"/>
</dbReference>
<sequence length="227" mass="24544">MAPPVDGLDGARDAALNALLGSVLRRLPDVPAGGVRADRSRRSGISRVARTAPPPGHESPFTRLLVDVFAASRDAFIGYAVNRTGSRESAEDIAQTAFMRVFARCPDVKDPARLRSYLWTAVRNLTNDALGRIAVERERIEPAAGDQVERLCERAGLPFDDLVALRDALIAALDTLSPREREAVVLRGYGGYTYAQTAAIMGVAEGSAKSYAHHGLARVRRLLEPGR</sequence>
<dbReference type="Pfam" id="PF04542">
    <property type="entry name" value="Sigma70_r2"/>
    <property type="match status" value="1"/>
</dbReference>
<keyword evidence="4" id="KW-0238">DNA-binding</keyword>
<dbReference type="Gene3D" id="1.10.10.10">
    <property type="entry name" value="Winged helix-like DNA-binding domain superfamily/Winged helix DNA-binding domain"/>
    <property type="match status" value="1"/>
</dbReference>
<dbReference type="EMBL" id="JBHSBH010000015">
    <property type="protein sequence ID" value="MFC3999526.1"/>
    <property type="molecule type" value="Genomic_DNA"/>
</dbReference>
<dbReference type="InterPro" id="IPR014284">
    <property type="entry name" value="RNA_pol_sigma-70_dom"/>
</dbReference>
<keyword evidence="2" id="KW-0805">Transcription regulation</keyword>
<dbReference type="Proteomes" id="UP001595847">
    <property type="component" value="Unassembled WGS sequence"/>
</dbReference>
<dbReference type="Gene3D" id="1.10.1740.10">
    <property type="match status" value="1"/>
</dbReference>
<dbReference type="NCBIfam" id="TIGR02937">
    <property type="entry name" value="sigma70-ECF"/>
    <property type="match status" value="1"/>
</dbReference>
<reference evidence="10" key="1">
    <citation type="journal article" date="2019" name="Int. J. Syst. Evol. Microbiol.">
        <title>The Global Catalogue of Microorganisms (GCM) 10K type strain sequencing project: providing services to taxonomists for standard genome sequencing and annotation.</title>
        <authorList>
            <consortium name="The Broad Institute Genomics Platform"/>
            <consortium name="The Broad Institute Genome Sequencing Center for Infectious Disease"/>
            <person name="Wu L."/>
            <person name="Ma J."/>
        </authorList>
    </citation>
    <scope>NUCLEOTIDE SEQUENCE [LARGE SCALE GENOMIC DNA]</scope>
    <source>
        <strain evidence="10">TBRC 1826</strain>
    </source>
</reference>
<feature type="domain" description="RNA polymerase sigma-70 region 2" evidence="7">
    <location>
        <begin position="73"/>
        <end position="130"/>
    </location>
</feature>
<gene>
    <name evidence="9" type="ORF">ACFOVU_26675</name>
</gene>
<keyword evidence="10" id="KW-1185">Reference proteome</keyword>
<dbReference type="InterPro" id="IPR007627">
    <property type="entry name" value="RNA_pol_sigma70_r2"/>
</dbReference>
<dbReference type="CDD" id="cd06171">
    <property type="entry name" value="Sigma70_r4"/>
    <property type="match status" value="1"/>
</dbReference>
<evidence type="ECO:0000256" key="1">
    <source>
        <dbReference type="ARBA" id="ARBA00010641"/>
    </source>
</evidence>
<comment type="similarity">
    <text evidence="1">Belongs to the sigma-70 factor family. ECF subfamily.</text>
</comment>
<comment type="caution">
    <text evidence="9">The sequence shown here is derived from an EMBL/GenBank/DDBJ whole genome shotgun (WGS) entry which is preliminary data.</text>
</comment>
<feature type="domain" description="RNA polymerase sigma factor 70 region 4 type 2" evidence="8">
    <location>
        <begin position="167"/>
        <end position="218"/>
    </location>
</feature>
<dbReference type="InterPro" id="IPR013249">
    <property type="entry name" value="RNA_pol_sigma70_r4_t2"/>
</dbReference>
<dbReference type="RefSeq" id="WP_378537997.1">
    <property type="nucleotide sequence ID" value="NZ_JBHSBH010000015.1"/>
</dbReference>
<organism evidence="9 10">
    <name type="scientific">Nocardiopsis sediminis</name>
    <dbReference type="NCBI Taxonomy" id="1778267"/>
    <lineage>
        <taxon>Bacteria</taxon>
        <taxon>Bacillati</taxon>
        <taxon>Actinomycetota</taxon>
        <taxon>Actinomycetes</taxon>
        <taxon>Streptosporangiales</taxon>
        <taxon>Nocardiopsidaceae</taxon>
        <taxon>Nocardiopsis</taxon>
    </lineage>
</organism>
<dbReference type="InterPro" id="IPR013324">
    <property type="entry name" value="RNA_pol_sigma_r3/r4-like"/>
</dbReference>
<keyword evidence="3" id="KW-0731">Sigma factor</keyword>
<accession>A0ABV8FXZ2</accession>
<proteinExistence type="inferred from homology"/>
<feature type="region of interest" description="Disordered" evidence="6">
    <location>
        <begin position="34"/>
        <end position="56"/>
    </location>
</feature>
<evidence type="ECO:0000256" key="2">
    <source>
        <dbReference type="ARBA" id="ARBA00023015"/>
    </source>
</evidence>
<evidence type="ECO:0000256" key="5">
    <source>
        <dbReference type="ARBA" id="ARBA00023163"/>
    </source>
</evidence>
<evidence type="ECO:0000313" key="9">
    <source>
        <dbReference type="EMBL" id="MFC3999526.1"/>
    </source>
</evidence>
<protein>
    <submittedName>
        <fullName evidence="9">RNA polymerase sigma factor</fullName>
    </submittedName>
</protein>
<evidence type="ECO:0000256" key="6">
    <source>
        <dbReference type="SAM" id="MobiDB-lite"/>
    </source>
</evidence>
<dbReference type="SUPFAM" id="SSF88946">
    <property type="entry name" value="Sigma2 domain of RNA polymerase sigma factors"/>
    <property type="match status" value="1"/>
</dbReference>
<evidence type="ECO:0000256" key="4">
    <source>
        <dbReference type="ARBA" id="ARBA00023125"/>
    </source>
</evidence>
<name>A0ABV8FXZ2_9ACTN</name>
<dbReference type="InterPro" id="IPR039425">
    <property type="entry name" value="RNA_pol_sigma-70-like"/>
</dbReference>
<dbReference type="InterPro" id="IPR036388">
    <property type="entry name" value="WH-like_DNA-bd_sf"/>
</dbReference>
<evidence type="ECO:0000259" key="8">
    <source>
        <dbReference type="Pfam" id="PF08281"/>
    </source>
</evidence>
<evidence type="ECO:0000259" key="7">
    <source>
        <dbReference type="Pfam" id="PF04542"/>
    </source>
</evidence>
<dbReference type="PANTHER" id="PTHR43133:SF50">
    <property type="entry name" value="ECF RNA POLYMERASE SIGMA FACTOR SIGM"/>
    <property type="match status" value="1"/>
</dbReference>
<dbReference type="PANTHER" id="PTHR43133">
    <property type="entry name" value="RNA POLYMERASE ECF-TYPE SIGMA FACTO"/>
    <property type="match status" value="1"/>
</dbReference>
<keyword evidence="5" id="KW-0804">Transcription</keyword>
<evidence type="ECO:0000256" key="3">
    <source>
        <dbReference type="ARBA" id="ARBA00023082"/>
    </source>
</evidence>